<evidence type="ECO:0000313" key="6">
    <source>
        <dbReference type="EMBL" id="SHF93312.1"/>
    </source>
</evidence>
<dbReference type="InterPro" id="IPR050740">
    <property type="entry name" value="Aldehyde_DH_Superfamily"/>
</dbReference>
<dbReference type="GO" id="GO:0005829">
    <property type="term" value="C:cytosol"/>
    <property type="evidence" value="ECO:0007669"/>
    <property type="project" value="TreeGrafter"/>
</dbReference>
<evidence type="ECO:0000313" key="7">
    <source>
        <dbReference type="Proteomes" id="UP000184485"/>
    </source>
</evidence>
<dbReference type="PANTHER" id="PTHR43353:SF5">
    <property type="entry name" value="SUCCINATE-SEMIALDEHYDE DEHYDROGENASE, MITOCHONDRIAL"/>
    <property type="match status" value="1"/>
</dbReference>
<dbReference type="PROSITE" id="PS00070">
    <property type="entry name" value="ALDEHYDE_DEHYDR_CYS"/>
    <property type="match status" value="1"/>
</dbReference>
<reference evidence="6 7" key="1">
    <citation type="submission" date="2016-11" db="EMBL/GenBank/DDBJ databases">
        <authorList>
            <person name="Jaros S."/>
            <person name="Januszkiewicz K."/>
            <person name="Wedrychowicz H."/>
        </authorList>
    </citation>
    <scope>NUCLEOTIDE SEQUENCE [LARGE SCALE GENOMIC DNA]</scope>
    <source>
        <strain evidence="6 7">DSM 19436</strain>
    </source>
</reference>
<dbReference type="Gene3D" id="3.40.309.10">
    <property type="entry name" value="Aldehyde Dehydrogenase, Chain A, domain 2"/>
    <property type="match status" value="1"/>
</dbReference>
<name>A0A1M5FQ44_9HYPH</name>
<dbReference type="STRING" id="1122133.SAMN02745157_3120"/>
<dbReference type="GO" id="GO:0009450">
    <property type="term" value="P:gamma-aminobutyric acid catabolic process"/>
    <property type="evidence" value="ECO:0007669"/>
    <property type="project" value="InterPro"/>
</dbReference>
<dbReference type="PANTHER" id="PTHR43353">
    <property type="entry name" value="SUCCINATE-SEMIALDEHYDE DEHYDROGENASE, MITOCHONDRIAL"/>
    <property type="match status" value="1"/>
</dbReference>
<keyword evidence="7" id="KW-1185">Reference proteome</keyword>
<organism evidence="6 7">
    <name type="scientific">Kaistia soli DSM 19436</name>
    <dbReference type="NCBI Taxonomy" id="1122133"/>
    <lineage>
        <taxon>Bacteria</taxon>
        <taxon>Pseudomonadati</taxon>
        <taxon>Pseudomonadota</taxon>
        <taxon>Alphaproteobacteria</taxon>
        <taxon>Hyphomicrobiales</taxon>
        <taxon>Kaistiaceae</taxon>
        <taxon>Kaistia</taxon>
    </lineage>
</organism>
<feature type="domain" description="Aldehyde dehydrogenase" evidence="5">
    <location>
        <begin position="31"/>
        <end position="481"/>
    </location>
</feature>
<dbReference type="InterPro" id="IPR016160">
    <property type="entry name" value="Ald_DH_CS_CYS"/>
</dbReference>
<comment type="similarity">
    <text evidence="1 4">Belongs to the aldehyde dehydrogenase family.</text>
</comment>
<dbReference type="InterPro" id="IPR016163">
    <property type="entry name" value="Ald_DH_C"/>
</dbReference>
<dbReference type="EMBL" id="FQUP01000003">
    <property type="protein sequence ID" value="SHF93312.1"/>
    <property type="molecule type" value="Genomic_DNA"/>
</dbReference>
<feature type="active site" evidence="3">
    <location>
        <position position="260"/>
    </location>
</feature>
<evidence type="ECO:0000256" key="2">
    <source>
        <dbReference type="ARBA" id="ARBA00023002"/>
    </source>
</evidence>
<evidence type="ECO:0000256" key="4">
    <source>
        <dbReference type="RuleBase" id="RU003345"/>
    </source>
</evidence>
<evidence type="ECO:0000256" key="1">
    <source>
        <dbReference type="ARBA" id="ARBA00009986"/>
    </source>
</evidence>
<dbReference type="InterPro" id="IPR016161">
    <property type="entry name" value="Ald_DH/histidinol_DH"/>
</dbReference>
<dbReference type="NCBIfam" id="TIGR01780">
    <property type="entry name" value="SSADH"/>
    <property type="match status" value="1"/>
</dbReference>
<evidence type="ECO:0000259" key="5">
    <source>
        <dbReference type="Pfam" id="PF00171"/>
    </source>
</evidence>
<dbReference type="SUPFAM" id="SSF53720">
    <property type="entry name" value="ALDH-like"/>
    <property type="match status" value="1"/>
</dbReference>
<dbReference type="CDD" id="cd07103">
    <property type="entry name" value="ALDH_F5_SSADH_GabD"/>
    <property type="match status" value="1"/>
</dbReference>
<dbReference type="InterPro" id="IPR015590">
    <property type="entry name" value="Aldehyde_DH_dom"/>
</dbReference>
<accession>A0A1M5FQ44</accession>
<dbReference type="OrthoDB" id="9812625at2"/>
<dbReference type="InterPro" id="IPR029510">
    <property type="entry name" value="Ald_DH_CS_GLU"/>
</dbReference>
<dbReference type="Gene3D" id="3.40.605.10">
    <property type="entry name" value="Aldehyde Dehydrogenase, Chain A, domain 1"/>
    <property type="match status" value="1"/>
</dbReference>
<protein>
    <submittedName>
        <fullName evidence="6">Succinate-semialdehyde dehydrogenase / glutarate-semialdehyde dehydrogenase</fullName>
    </submittedName>
</protein>
<dbReference type="FunFam" id="3.40.309.10:FF:000004">
    <property type="entry name" value="Succinate-semialdehyde dehydrogenase I"/>
    <property type="match status" value="1"/>
</dbReference>
<sequence length="490" mass="51911">MNTPALIELDLIDPTLLKDRCYVDGAWVGTAKTDVTNPATGAVIGRVPHFGADETTAAVDAAAAAFKGWAARTAKERSKLIRQWYERIIAHREDLALILTSEQGKPLAESRGEIDYAASYIEFYAEEAKRIAGETLPSHRADARILVLRQPMGIVGAITPWNFPAAMITRKAGPAIAAGCPIVVKPAGETPLTALALAELADRAGIPKGVFNVVTGDAKEIGGVLTSHPAIRLVNFTGSTEIGKLLMRQAAGTVKKVALELGGNAPFIVFDDADLDAAVEGAMVSKFRNMGQTCVCANRIYAQAGIHDAFVEKLTAAVAKLSVGNGTAEGVTQGPLINDKAIAKVEEHLADATSKGAKVMLGGHRHRLGGTFFEPTVLTGASAAMKLAREETFGPVAPVFRFETEEEVIAAANDTEFGLAAYFYARDIGRIFRVGEGLEYGMVGINSGLISTELAPFGGVKESGNGREGSHHGIDEFVEKKYLLLAGLDR</sequence>
<gene>
    <name evidence="6" type="ORF">SAMN02745157_3120</name>
</gene>
<evidence type="ECO:0000256" key="3">
    <source>
        <dbReference type="PROSITE-ProRule" id="PRU10007"/>
    </source>
</evidence>
<proteinExistence type="inferred from homology"/>
<keyword evidence="2 4" id="KW-0560">Oxidoreductase</keyword>
<dbReference type="InterPro" id="IPR016162">
    <property type="entry name" value="Ald_DH_N"/>
</dbReference>
<dbReference type="Proteomes" id="UP000184485">
    <property type="component" value="Unassembled WGS sequence"/>
</dbReference>
<dbReference type="RefSeq" id="WP_073054467.1">
    <property type="nucleotide sequence ID" value="NZ_FQUP01000003.1"/>
</dbReference>
<dbReference type="AlphaFoldDB" id="A0A1M5FQ44"/>
<dbReference type="GO" id="GO:0004777">
    <property type="term" value="F:succinate-semialdehyde dehydrogenase (NAD+) activity"/>
    <property type="evidence" value="ECO:0007669"/>
    <property type="project" value="TreeGrafter"/>
</dbReference>
<dbReference type="InterPro" id="IPR010102">
    <property type="entry name" value="Succ_semiAld_DH"/>
</dbReference>
<dbReference type="FunFam" id="3.40.605.10:FF:000005">
    <property type="entry name" value="Succinate-semialdehyde dehydrogenase I"/>
    <property type="match status" value="1"/>
</dbReference>
<dbReference type="PROSITE" id="PS00687">
    <property type="entry name" value="ALDEHYDE_DEHYDR_GLU"/>
    <property type="match status" value="1"/>
</dbReference>
<dbReference type="Pfam" id="PF00171">
    <property type="entry name" value="Aldedh"/>
    <property type="match status" value="1"/>
</dbReference>